<keyword evidence="2" id="KW-0732">Signal</keyword>
<reference evidence="3" key="1">
    <citation type="submission" date="2021-12" db="EMBL/GenBank/DDBJ databases">
        <authorList>
            <person name="King R."/>
        </authorList>
    </citation>
    <scope>NUCLEOTIDE SEQUENCE</scope>
</reference>
<feature type="chain" id="PRO_5040276379" evidence="2">
    <location>
        <begin position="22"/>
        <end position="226"/>
    </location>
</feature>
<accession>A0A9P0ABH9</accession>
<evidence type="ECO:0000256" key="2">
    <source>
        <dbReference type="SAM" id="SignalP"/>
    </source>
</evidence>
<evidence type="ECO:0000313" key="4">
    <source>
        <dbReference type="Proteomes" id="UP001152759"/>
    </source>
</evidence>
<dbReference type="Proteomes" id="UP001152759">
    <property type="component" value="Chromosome 4"/>
</dbReference>
<feature type="region of interest" description="Disordered" evidence="1">
    <location>
        <begin position="33"/>
        <end position="66"/>
    </location>
</feature>
<gene>
    <name evidence="3" type="ORF">BEMITA_LOCUS7161</name>
</gene>
<keyword evidence="4" id="KW-1185">Reference proteome</keyword>
<organism evidence="3 4">
    <name type="scientific">Bemisia tabaci</name>
    <name type="common">Sweetpotato whitefly</name>
    <name type="synonym">Aleurodes tabaci</name>
    <dbReference type="NCBI Taxonomy" id="7038"/>
    <lineage>
        <taxon>Eukaryota</taxon>
        <taxon>Metazoa</taxon>
        <taxon>Ecdysozoa</taxon>
        <taxon>Arthropoda</taxon>
        <taxon>Hexapoda</taxon>
        <taxon>Insecta</taxon>
        <taxon>Pterygota</taxon>
        <taxon>Neoptera</taxon>
        <taxon>Paraneoptera</taxon>
        <taxon>Hemiptera</taxon>
        <taxon>Sternorrhyncha</taxon>
        <taxon>Aleyrodoidea</taxon>
        <taxon>Aleyrodidae</taxon>
        <taxon>Aleyrodinae</taxon>
        <taxon>Bemisia</taxon>
    </lineage>
</organism>
<name>A0A9P0ABH9_BEMTA</name>
<protein>
    <submittedName>
        <fullName evidence="3">Uncharacterized protein</fullName>
    </submittedName>
</protein>
<dbReference type="OrthoDB" id="8182951at2759"/>
<dbReference type="AlphaFoldDB" id="A0A9P0ABH9"/>
<feature type="signal peptide" evidence="2">
    <location>
        <begin position="1"/>
        <end position="21"/>
    </location>
</feature>
<feature type="compositionally biased region" description="Low complexity" evidence="1">
    <location>
        <begin position="56"/>
        <end position="66"/>
    </location>
</feature>
<evidence type="ECO:0000313" key="3">
    <source>
        <dbReference type="EMBL" id="CAH0388236.1"/>
    </source>
</evidence>
<dbReference type="EMBL" id="OU963865">
    <property type="protein sequence ID" value="CAH0388236.1"/>
    <property type="molecule type" value="Genomic_DNA"/>
</dbReference>
<dbReference type="PROSITE" id="PS51257">
    <property type="entry name" value="PROKAR_LIPOPROTEIN"/>
    <property type="match status" value="1"/>
</dbReference>
<evidence type="ECO:0000256" key="1">
    <source>
        <dbReference type="SAM" id="MobiDB-lite"/>
    </source>
</evidence>
<proteinExistence type="predicted"/>
<sequence>MFKYFALKVLPLLLLFYGCGALLSDVANQVDPTTIEPTGEPNTEAPITDRGDQFMTTTPTSTNPIETETERYYPDDEFDKFSFPTTSSTHAPGLGFIPRDCPTDPLPEVFPVQKCVSDRECWPRICCKSEDLSHRYCRTPLPLWEKLPAPKAISTPLQSAVAYMQCTPPLPKKYDLYPKLCRTTFDCFPNLCCQEGDRKVCRPPKKSLLALISSATPQGRNRRWFG</sequence>
<dbReference type="KEGG" id="btab:109034394"/>